<reference evidence="1" key="1">
    <citation type="journal article" date="2021" name="PeerJ">
        <title>Extensive microbial diversity within the chicken gut microbiome revealed by metagenomics and culture.</title>
        <authorList>
            <person name="Gilroy R."/>
            <person name="Ravi A."/>
            <person name="Getino M."/>
            <person name="Pursley I."/>
            <person name="Horton D.L."/>
            <person name="Alikhan N.F."/>
            <person name="Baker D."/>
            <person name="Gharbi K."/>
            <person name="Hall N."/>
            <person name="Watson M."/>
            <person name="Adriaenssens E.M."/>
            <person name="Foster-Nyarko E."/>
            <person name="Jarju S."/>
            <person name="Secka A."/>
            <person name="Antonio M."/>
            <person name="Oren A."/>
            <person name="Chaudhuri R.R."/>
            <person name="La Ragione R."/>
            <person name="Hildebrand F."/>
            <person name="Pallen M.J."/>
        </authorList>
    </citation>
    <scope>NUCLEOTIDE SEQUENCE</scope>
    <source>
        <strain evidence="1">ChiHecec2B26-446</strain>
    </source>
</reference>
<accession>A0A9D1TPK9</accession>
<comment type="caution">
    <text evidence="1">The sequence shown here is derived from an EMBL/GenBank/DDBJ whole genome shotgun (WGS) entry which is preliminary data.</text>
</comment>
<gene>
    <name evidence="1" type="ORF">H9894_06295</name>
</gene>
<dbReference type="EMBL" id="DXHV01000062">
    <property type="protein sequence ID" value="HIW00785.1"/>
    <property type="molecule type" value="Genomic_DNA"/>
</dbReference>
<name>A0A9D1TPK9_9BACT</name>
<dbReference type="AlphaFoldDB" id="A0A9D1TPK9"/>
<dbReference type="Proteomes" id="UP000886752">
    <property type="component" value="Unassembled WGS sequence"/>
</dbReference>
<organism evidence="1 2">
    <name type="scientific">Candidatus Desulfovibrio intestinipullorum</name>
    <dbReference type="NCBI Taxonomy" id="2838536"/>
    <lineage>
        <taxon>Bacteria</taxon>
        <taxon>Pseudomonadati</taxon>
        <taxon>Thermodesulfobacteriota</taxon>
        <taxon>Desulfovibrionia</taxon>
        <taxon>Desulfovibrionales</taxon>
        <taxon>Desulfovibrionaceae</taxon>
        <taxon>Desulfovibrio</taxon>
    </lineage>
</organism>
<protein>
    <submittedName>
        <fullName evidence="1">Uncharacterized protein</fullName>
    </submittedName>
</protein>
<sequence length="156" mass="17657">MQIEWNIRKERGNLRPVLSYRVRLEEHEKALALPQVSIQSSIPRPEEHNLKFCYPGVMERAAGYSPSAFYTLETPSHMGHPMLHTLVLPWRADNAYPEVESSFEKLRDALEEEIRKACASEPMNEQGTVRASAQGKVRLAAGVAATRFLRLAQGQN</sequence>
<reference evidence="1" key="2">
    <citation type="submission" date="2021-04" db="EMBL/GenBank/DDBJ databases">
        <authorList>
            <person name="Gilroy R."/>
        </authorList>
    </citation>
    <scope>NUCLEOTIDE SEQUENCE</scope>
    <source>
        <strain evidence="1">ChiHecec2B26-446</strain>
    </source>
</reference>
<evidence type="ECO:0000313" key="2">
    <source>
        <dbReference type="Proteomes" id="UP000886752"/>
    </source>
</evidence>
<evidence type="ECO:0000313" key="1">
    <source>
        <dbReference type="EMBL" id="HIW00785.1"/>
    </source>
</evidence>
<proteinExistence type="predicted"/>